<dbReference type="EMBL" id="JBCEWA010000009">
    <property type="protein sequence ID" value="MEL5989122.1"/>
    <property type="molecule type" value="Genomic_DNA"/>
</dbReference>
<dbReference type="Pfam" id="PF00672">
    <property type="entry name" value="HAMP"/>
    <property type="match status" value="1"/>
</dbReference>
<feature type="domain" description="HAMP" evidence="9">
    <location>
        <begin position="220"/>
        <end position="271"/>
    </location>
</feature>
<keyword evidence="7" id="KW-1133">Transmembrane helix</keyword>
<dbReference type="PROSITE" id="PS50111">
    <property type="entry name" value="CHEMOTAXIS_TRANSDUC_2"/>
    <property type="match status" value="1"/>
</dbReference>
<dbReference type="RefSeq" id="WP_165442682.1">
    <property type="nucleotide sequence ID" value="NZ_JBBCRB010000001.1"/>
</dbReference>
<evidence type="ECO:0000256" key="2">
    <source>
        <dbReference type="ARBA" id="ARBA00022475"/>
    </source>
</evidence>
<protein>
    <submittedName>
        <fullName evidence="10">Methyl-accepting chemotaxis protein</fullName>
    </submittedName>
</protein>
<dbReference type="Proteomes" id="UP001398420">
    <property type="component" value="Unassembled WGS sequence"/>
</dbReference>
<feature type="transmembrane region" description="Helical" evidence="7">
    <location>
        <begin position="12"/>
        <end position="32"/>
    </location>
</feature>
<feature type="domain" description="Methyl-accepting transducer" evidence="8">
    <location>
        <begin position="290"/>
        <end position="526"/>
    </location>
</feature>
<evidence type="ECO:0000259" key="9">
    <source>
        <dbReference type="PROSITE" id="PS50885"/>
    </source>
</evidence>
<dbReference type="CDD" id="cd06225">
    <property type="entry name" value="HAMP"/>
    <property type="match status" value="1"/>
</dbReference>
<keyword evidence="4 6" id="KW-0807">Transducer</keyword>
<dbReference type="SMART" id="SM00283">
    <property type="entry name" value="MA"/>
    <property type="match status" value="1"/>
</dbReference>
<evidence type="ECO:0000313" key="10">
    <source>
        <dbReference type="EMBL" id="MEL5989122.1"/>
    </source>
</evidence>
<feature type="transmembrane region" description="Helical" evidence="7">
    <location>
        <begin position="201"/>
        <end position="219"/>
    </location>
</feature>
<evidence type="ECO:0000313" key="11">
    <source>
        <dbReference type="Proteomes" id="UP001398420"/>
    </source>
</evidence>
<dbReference type="CDD" id="cd11386">
    <property type="entry name" value="MCP_signal"/>
    <property type="match status" value="1"/>
</dbReference>
<sequence length="576" mass="63761">MRKLSLKMKNILFASIITILVAIILTTINYFMSMNATVDRLTNVSKDTVKAWSQDIKTEDVEKLVQTKDENIQKEIVAHFDRLAQYQPQVAQGYIFGVELENGTGTSVISGPTFLMDDFDKSDLHIGDIYTQPKVIADAIADMKKTKQQTISDIYSDDFGTWMTVLKPLFDENGKMFAYYGVDFDASSYLNGEYKKIKTTIFILIGLLLLVCAIQYAFMSKLFRPITEMKESMALVSEGDYSVRLKEGNDELGQLSKQFNTMSETIGGMLDSIRSSSTASSIQANSLYKEADEVNQTLEEITNYTDKITGRLQNQNESTTEVLTSIQELSRSVDSITNNVMNVTELSLTTEDHAKAGTEAINVLKNQMVKLKDSSQRSESNVSSLKNRSLEISSIVQLITDIADQTNLLSLNAAIEAARAGEHGKGFAVVADEVRKLAEQSSKSAKQIETLIQDVQVETEKAVQSFRTEAVLVSESSLLVGNMGAIFQDILSQTSHVSSSIQEVSAAIEEIAAENEEVAAIFEQLAHTSTENSDASQKIKHNIRNQQVSFSKIVESTKTMNDIVSELEQLVSDVKS</sequence>
<dbReference type="InterPro" id="IPR003660">
    <property type="entry name" value="HAMP_dom"/>
</dbReference>
<evidence type="ECO:0000259" key="8">
    <source>
        <dbReference type="PROSITE" id="PS50111"/>
    </source>
</evidence>
<comment type="caution">
    <text evidence="10">The sequence shown here is derived from an EMBL/GenBank/DDBJ whole genome shotgun (WGS) entry which is preliminary data.</text>
</comment>
<keyword evidence="2" id="KW-1003">Cell membrane</keyword>
<organism evidence="10 11">
    <name type="scientific">Kurthia gibsonii</name>
    <dbReference type="NCBI Taxonomy" id="33946"/>
    <lineage>
        <taxon>Bacteria</taxon>
        <taxon>Bacillati</taxon>
        <taxon>Bacillota</taxon>
        <taxon>Bacilli</taxon>
        <taxon>Bacillales</taxon>
        <taxon>Caryophanaceae</taxon>
        <taxon>Kurthia</taxon>
    </lineage>
</organism>
<accession>A0ABU9LQ69</accession>
<comment type="similarity">
    <text evidence="5">Belongs to the methyl-accepting chemotaxis (MCP) protein family.</text>
</comment>
<proteinExistence type="inferred from homology"/>
<keyword evidence="7" id="KW-0812">Transmembrane</keyword>
<keyword evidence="3 7" id="KW-0472">Membrane</keyword>
<dbReference type="Gene3D" id="1.10.287.950">
    <property type="entry name" value="Methyl-accepting chemotaxis protein"/>
    <property type="match status" value="1"/>
</dbReference>
<evidence type="ECO:0000256" key="5">
    <source>
        <dbReference type="ARBA" id="ARBA00029447"/>
    </source>
</evidence>
<evidence type="ECO:0000256" key="3">
    <source>
        <dbReference type="ARBA" id="ARBA00023136"/>
    </source>
</evidence>
<evidence type="ECO:0000256" key="1">
    <source>
        <dbReference type="ARBA" id="ARBA00004236"/>
    </source>
</evidence>
<evidence type="ECO:0000256" key="7">
    <source>
        <dbReference type="SAM" id="Phobius"/>
    </source>
</evidence>
<dbReference type="PANTHER" id="PTHR32089:SF112">
    <property type="entry name" value="LYSOZYME-LIKE PROTEIN-RELATED"/>
    <property type="match status" value="1"/>
</dbReference>
<dbReference type="PANTHER" id="PTHR32089">
    <property type="entry name" value="METHYL-ACCEPTING CHEMOTAXIS PROTEIN MCPB"/>
    <property type="match status" value="1"/>
</dbReference>
<dbReference type="SMART" id="SM00304">
    <property type="entry name" value="HAMP"/>
    <property type="match status" value="1"/>
</dbReference>
<reference evidence="10 11" key="1">
    <citation type="submission" date="2024-04" db="EMBL/GenBank/DDBJ databases">
        <authorList>
            <person name="Wu Y.S."/>
            <person name="Zhang L."/>
        </authorList>
    </citation>
    <scope>NUCLEOTIDE SEQUENCE [LARGE SCALE GENOMIC DNA]</scope>
    <source>
        <strain evidence="10 11">KG-01</strain>
    </source>
</reference>
<evidence type="ECO:0000256" key="4">
    <source>
        <dbReference type="ARBA" id="ARBA00023224"/>
    </source>
</evidence>
<dbReference type="Gene3D" id="6.10.340.10">
    <property type="match status" value="1"/>
</dbReference>
<dbReference type="SUPFAM" id="SSF58104">
    <property type="entry name" value="Methyl-accepting chemotaxis protein (MCP) signaling domain"/>
    <property type="match status" value="1"/>
</dbReference>
<dbReference type="PROSITE" id="PS50885">
    <property type="entry name" value="HAMP"/>
    <property type="match status" value="1"/>
</dbReference>
<name>A0ABU9LQ69_9BACL</name>
<gene>
    <name evidence="10" type="ORF">AAF454_11970</name>
</gene>
<comment type="subcellular location">
    <subcellularLocation>
        <location evidence="1">Cell membrane</location>
    </subcellularLocation>
</comment>
<dbReference type="Pfam" id="PF00015">
    <property type="entry name" value="MCPsignal"/>
    <property type="match status" value="1"/>
</dbReference>
<dbReference type="InterPro" id="IPR004089">
    <property type="entry name" value="MCPsignal_dom"/>
</dbReference>
<evidence type="ECO:0000256" key="6">
    <source>
        <dbReference type="PROSITE-ProRule" id="PRU00284"/>
    </source>
</evidence>
<keyword evidence="11" id="KW-1185">Reference proteome</keyword>